<keyword evidence="2" id="KW-1185">Reference proteome</keyword>
<gene>
    <name evidence="1" type="ORF">DCAF_LOCUS10182</name>
</gene>
<dbReference type="Proteomes" id="UP001314170">
    <property type="component" value="Unassembled WGS sequence"/>
</dbReference>
<evidence type="ECO:0000313" key="2">
    <source>
        <dbReference type="Proteomes" id="UP001314170"/>
    </source>
</evidence>
<name>A0AAV1RHV8_9ROSI</name>
<protein>
    <submittedName>
        <fullName evidence="1">Uncharacterized protein</fullName>
    </submittedName>
</protein>
<dbReference type="EMBL" id="CAWUPB010000956">
    <property type="protein sequence ID" value="CAK7335000.1"/>
    <property type="molecule type" value="Genomic_DNA"/>
</dbReference>
<evidence type="ECO:0000313" key="1">
    <source>
        <dbReference type="EMBL" id="CAK7335000.1"/>
    </source>
</evidence>
<proteinExistence type="predicted"/>
<comment type="caution">
    <text evidence="1">The sequence shown here is derived from an EMBL/GenBank/DDBJ whole genome shotgun (WGS) entry which is preliminary data.</text>
</comment>
<reference evidence="1 2" key="1">
    <citation type="submission" date="2024-01" db="EMBL/GenBank/DDBJ databases">
        <authorList>
            <person name="Waweru B."/>
        </authorList>
    </citation>
    <scope>NUCLEOTIDE SEQUENCE [LARGE SCALE GENOMIC DNA]</scope>
</reference>
<accession>A0AAV1RHV8</accession>
<sequence>MRRSREKRGPKLPHRLPIIDHQLTRSLPLTRTPTRHLLTHGSITTLSPLTYGHYHTNTLLPYNNLTWTPRASSFSHTSLRWSCYSPSLTRALSQSSIASHMPSPKSAPTSMATALSSLPHACTGLGQTLPFASHPNIGPSINTPNTDQK</sequence>
<dbReference type="AlphaFoldDB" id="A0AAV1RHV8"/>
<organism evidence="1 2">
    <name type="scientific">Dovyalis caffra</name>
    <dbReference type="NCBI Taxonomy" id="77055"/>
    <lineage>
        <taxon>Eukaryota</taxon>
        <taxon>Viridiplantae</taxon>
        <taxon>Streptophyta</taxon>
        <taxon>Embryophyta</taxon>
        <taxon>Tracheophyta</taxon>
        <taxon>Spermatophyta</taxon>
        <taxon>Magnoliopsida</taxon>
        <taxon>eudicotyledons</taxon>
        <taxon>Gunneridae</taxon>
        <taxon>Pentapetalae</taxon>
        <taxon>rosids</taxon>
        <taxon>fabids</taxon>
        <taxon>Malpighiales</taxon>
        <taxon>Salicaceae</taxon>
        <taxon>Flacourtieae</taxon>
        <taxon>Dovyalis</taxon>
    </lineage>
</organism>